<keyword evidence="1" id="KW-0812">Transmembrane</keyword>
<evidence type="ECO:0000313" key="3">
    <source>
        <dbReference type="Proteomes" id="UP000305948"/>
    </source>
</evidence>
<feature type="transmembrane region" description="Helical" evidence="1">
    <location>
        <begin position="25"/>
        <end position="52"/>
    </location>
</feature>
<sequence>METEKPQRVGENCVQHALPLYRCGFLWLLAVWHGCGTALLPHMGIFCLGGGLRWSPIYPGYPIISTRSGPRHLIFQTGVAGGGSHVVIAVAQPS</sequence>
<reference evidence="2 3" key="1">
    <citation type="journal article" date="2019" name="Nat. Ecol. Evol.">
        <title>Megaphylogeny resolves global patterns of mushroom evolution.</title>
        <authorList>
            <person name="Varga T."/>
            <person name="Krizsan K."/>
            <person name="Foldi C."/>
            <person name="Dima B."/>
            <person name="Sanchez-Garcia M."/>
            <person name="Sanchez-Ramirez S."/>
            <person name="Szollosi G.J."/>
            <person name="Szarkandi J.G."/>
            <person name="Papp V."/>
            <person name="Albert L."/>
            <person name="Andreopoulos W."/>
            <person name="Angelini C."/>
            <person name="Antonin V."/>
            <person name="Barry K.W."/>
            <person name="Bougher N.L."/>
            <person name="Buchanan P."/>
            <person name="Buyck B."/>
            <person name="Bense V."/>
            <person name="Catcheside P."/>
            <person name="Chovatia M."/>
            <person name="Cooper J."/>
            <person name="Damon W."/>
            <person name="Desjardin D."/>
            <person name="Finy P."/>
            <person name="Geml J."/>
            <person name="Haridas S."/>
            <person name="Hughes K."/>
            <person name="Justo A."/>
            <person name="Karasinski D."/>
            <person name="Kautmanova I."/>
            <person name="Kiss B."/>
            <person name="Kocsube S."/>
            <person name="Kotiranta H."/>
            <person name="LaButti K.M."/>
            <person name="Lechner B.E."/>
            <person name="Liimatainen K."/>
            <person name="Lipzen A."/>
            <person name="Lukacs Z."/>
            <person name="Mihaltcheva S."/>
            <person name="Morgado L.N."/>
            <person name="Niskanen T."/>
            <person name="Noordeloos M.E."/>
            <person name="Ohm R.A."/>
            <person name="Ortiz-Santana B."/>
            <person name="Ovrebo C."/>
            <person name="Racz N."/>
            <person name="Riley R."/>
            <person name="Savchenko A."/>
            <person name="Shiryaev A."/>
            <person name="Soop K."/>
            <person name="Spirin V."/>
            <person name="Szebenyi C."/>
            <person name="Tomsovsky M."/>
            <person name="Tulloss R.E."/>
            <person name="Uehling J."/>
            <person name="Grigoriev I.V."/>
            <person name="Vagvolgyi C."/>
            <person name="Papp T."/>
            <person name="Martin F.M."/>
            <person name="Miettinen O."/>
            <person name="Hibbett D.S."/>
            <person name="Nagy L.G."/>
        </authorList>
    </citation>
    <scope>NUCLEOTIDE SEQUENCE [LARGE SCALE GENOMIC DNA]</scope>
    <source>
        <strain evidence="2 3">OMC1185</strain>
    </source>
</reference>
<gene>
    <name evidence="2" type="ORF">OE88DRAFT_1661038</name>
</gene>
<dbReference type="Proteomes" id="UP000305948">
    <property type="component" value="Unassembled WGS sequence"/>
</dbReference>
<evidence type="ECO:0000256" key="1">
    <source>
        <dbReference type="SAM" id="Phobius"/>
    </source>
</evidence>
<name>A0A5C3N0I5_9AGAM</name>
<organism evidence="2 3">
    <name type="scientific">Heliocybe sulcata</name>
    <dbReference type="NCBI Taxonomy" id="5364"/>
    <lineage>
        <taxon>Eukaryota</taxon>
        <taxon>Fungi</taxon>
        <taxon>Dikarya</taxon>
        <taxon>Basidiomycota</taxon>
        <taxon>Agaricomycotina</taxon>
        <taxon>Agaricomycetes</taxon>
        <taxon>Gloeophyllales</taxon>
        <taxon>Gloeophyllaceae</taxon>
        <taxon>Heliocybe</taxon>
    </lineage>
</organism>
<dbReference type="EMBL" id="ML213513">
    <property type="protein sequence ID" value="TFK50552.1"/>
    <property type="molecule type" value="Genomic_DNA"/>
</dbReference>
<proteinExistence type="predicted"/>
<keyword evidence="3" id="KW-1185">Reference proteome</keyword>
<accession>A0A5C3N0I5</accession>
<evidence type="ECO:0000313" key="2">
    <source>
        <dbReference type="EMBL" id="TFK50552.1"/>
    </source>
</evidence>
<dbReference type="AlphaFoldDB" id="A0A5C3N0I5"/>
<protein>
    <submittedName>
        <fullName evidence="2">Uncharacterized protein</fullName>
    </submittedName>
</protein>
<keyword evidence="1" id="KW-1133">Transmembrane helix</keyword>
<keyword evidence="1" id="KW-0472">Membrane</keyword>